<keyword evidence="3" id="KW-1185">Reference proteome</keyword>
<dbReference type="PANTHER" id="PTHR45138">
    <property type="entry name" value="REGULATORY COMPONENTS OF SENSORY TRANSDUCTION SYSTEM"/>
    <property type="match status" value="1"/>
</dbReference>
<sequence>MLAELALAVTSATTAAYGLRAHRLQRRLRTDPLTGLGNRAALEVAFHRARRGRRGEHLVAVALGDLNGFKALNDTHGHRFGDQVLITVATALKSTAHRGELPVRLHGDEFAILLPATTAEQAEHRARAFQAAVSAIDQVHGQPVEISMALGVMTAPAARADLSALLASADDRMYGDKAAHKFPASARR</sequence>
<organism evidence="2 3">
    <name type="scientific">Saccharopolyspora thermophila</name>
    <dbReference type="NCBI Taxonomy" id="89367"/>
    <lineage>
        <taxon>Bacteria</taxon>
        <taxon>Bacillati</taxon>
        <taxon>Actinomycetota</taxon>
        <taxon>Actinomycetes</taxon>
        <taxon>Pseudonocardiales</taxon>
        <taxon>Pseudonocardiaceae</taxon>
        <taxon>Saccharopolyspora</taxon>
    </lineage>
</organism>
<dbReference type="Pfam" id="PF00990">
    <property type="entry name" value="GGDEF"/>
    <property type="match status" value="1"/>
</dbReference>
<evidence type="ECO:0000313" key="3">
    <source>
        <dbReference type="Proteomes" id="UP001500220"/>
    </source>
</evidence>
<feature type="domain" description="GGDEF" evidence="1">
    <location>
        <begin position="57"/>
        <end position="188"/>
    </location>
</feature>
<dbReference type="PANTHER" id="PTHR45138:SF9">
    <property type="entry name" value="DIGUANYLATE CYCLASE DGCM-RELATED"/>
    <property type="match status" value="1"/>
</dbReference>
<protein>
    <recommendedName>
        <fullName evidence="1">GGDEF domain-containing protein</fullName>
    </recommendedName>
</protein>
<evidence type="ECO:0000259" key="1">
    <source>
        <dbReference type="PROSITE" id="PS50887"/>
    </source>
</evidence>
<dbReference type="InterPro" id="IPR029787">
    <property type="entry name" value="Nucleotide_cyclase"/>
</dbReference>
<dbReference type="SMART" id="SM00267">
    <property type="entry name" value="GGDEF"/>
    <property type="match status" value="1"/>
</dbReference>
<reference evidence="3" key="1">
    <citation type="journal article" date="2019" name="Int. J. Syst. Evol. Microbiol.">
        <title>The Global Catalogue of Microorganisms (GCM) 10K type strain sequencing project: providing services to taxonomists for standard genome sequencing and annotation.</title>
        <authorList>
            <consortium name="The Broad Institute Genomics Platform"/>
            <consortium name="The Broad Institute Genome Sequencing Center for Infectious Disease"/>
            <person name="Wu L."/>
            <person name="Ma J."/>
        </authorList>
    </citation>
    <scope>NUCLEOTIDE SEQUENCE [LARGE SCALE GENOMIC DNA]</scope>
    <source>
        <strain evidence="3">JCM 10664</strain>
    </source>
</reference>
<dbReference type="NCBIfam" id="TIGR00254">
    <property type="entry name" value="GGDEF"/>
    <property type="match status" value="1"/>
</dbReference>
<name>A0ABP3LYG0_9PSEU</name>
<dbReference type="InterPro" id="IPR000160">
    <property type="entry name" value="GGDEF_dom"/>
</dbReference>
<evidence type="ECO:0000313" key="2">
    <source>
        <dbReference type="EMBL" id="GAA0509322.1"/>
    </source>
</evidence>
<dbReference type="Gene3D" id="3.30.70.270">
    <property type="match status" value="1"/>
</dbReference>
<dbReference type="InterPro" id="IPR050469">
    <property type="entry name" value="Diguanylate_Cyclase"/>
</dbReference>
<dbReference type="EMBL" id="BAAAHC010000003">
    <property type="protein sequence ID" value="GAA0509322.1"/>
    <property type="molecule type" value="Genomic_DNA"/>
</dbReference>
<dbReference type="Proteomes" id="UP001500220">
    <property type="component" value="Unassembled WGS sequence"/>
</dbReference>
<comment type="caution">
    <text evidence="2">The sequence shown here is derived from an EMBL/GenBank/DDBJ whole genome shotgun (WGS) entry which is preliminary data.</text>
</comment>
<dbReference type="SUPFAM" id="SSF55073">
    <property type="entry name" value="Nucleotide cyclase"/>
    <property type="match status" value="1"/>
</dbReference>
<dbReference type="CDD" id="cd01949">
    <property type="entry name" value="GGDEF"/>
    <property type="match status" value="1"/>
</dbReference>
<dbReference type="RefSeq" id="WP_346072210.1">
    <property type="nucleotide sequence ID" value="NZ_BAAAHC010000003.1"/>
</dbReference>
<proteinExistence type="predicted"/>
<dbReference type="PROSITE" id="PS50887">
    <property type="entry name" value="GGDEF"/>
    <property type="match status" value="1"/>
</dbReference>
<dbReference type="InterPro" id="IPR043128">
    <property type="entry name" value="Rev_trsase/Diguanyl_cyclase"/>
</dbReference>
<accession>A0ABP3LYG0</accession>
<gene>
    <name evidence="2" type="ORF">GCM10009545_09280</name>
</gene>